<reference evidence="3" key="4">
    <citation type="submission" date="2020-11" db="EMBL/GenBank/DDBJ databases">
        <title>Antibiotic susceptibility profiles of Pediococcus pentosaceus from various origins and their implications for the safety assessment of strains with food-technology applications.</title>
        <authorList>
            <person name="Shani N."/>
            <person name="Oberhaensli S."/>
            <person name="Arias E."/>
        </authorList>
    </citation>
    <scope>NUCLEOTIDE SEQUENCE</scope>
    <source>
        <strain evidence="3">FAM 19164</strain>
    </source>
</reference>
<gene>
    <name evidence="2" type="ORF">GBO79_04255</name>
    <name evidence="3" type="ORF">ITQ97_03820</name>
</gene>
<feature type="compositionally biased region" description="Low complexity" evidence="1">
    <location>
        <begin position="249"/>
        <end position="264"/>
    </location>
</feature>
<reference evidence="2" key="1">
    <citation type="submission" date="2019-10" db="EMBL/GenBank/DDBJ databases">
        <authorList>
            <person name="Irmler S."/>
            <person name="Berthoud H."/>
            <person name="Roetschi A."/>
            <person name="Arias E."/>
            <person name="Shani N."/>
            <person name="Wuethrich D."/>
            <person name="Bruggmann R."/>
        </authorList>
    </citation>
    <scope>NUCLEOTIDE SEQUENCE</scope>
    <source>
        <strain evidence="2">FAM13073</strain>
    </source>
</reference>
<feature type="compositionally biased region" description="Low complexity" evidence="1">
    <location>
        <begin position="231"/>
        <end position="242"/>
    </location>
</feature>
<dbReference type="EMBL" id="WENB01000002">
    <property type="protein sequence ID" value="KAF0414085.1"/>
    <property type="molecule type" value="Genomic_DNA"/>
</dbReference>
<dbReference type="AlphaFoldDB" id="A0A6L5A2R3"/>
<dbReference type="Proteomes" id="UP000743107">
    <property type="component" value="Unassembled WGS sequence"/>
</dbReference>
<evidence type="ECO:0000313" key="3">
    <source>
        <dbReference type="EMBL" id="MBF7126947.1"/>
    </source>
</evidence>
<evidence type="ECO:0008006" key="6">
    <source>
        <dbReference type="Google" id="ProtNLM"/>
    </source>
</evidence>
<accession>A0A6L5A2R3</accession>
<feature type="compositionally biased region" description="Acidic residues" evidence="1">
    <location>
        <begin position="290"/>
        <end position="301"/>
    </location>
</feature>
<feature type="region of interest" description="Disordered" evidence="1">
    <location>
        <begin position="190"/>
        <end position="301"/>
    </location>
</feature>
<reference evidence="4" key="3">
    <citation type="submission" date="2020-03" db="EMBL/GenBank/DDBJ databases">
        <title>SpeciesPrimer: A bioinformatics pipeline dedicated to the design of qPCR primers for the quantification of bacterial species.</title>
        <authorList>
            <person name="Dreier M."/>
            <person name="Berthoud H."/>
            <person name="Shani N."/>
            <person name="Wechsler D."/>
            <person name="Junier P."/>
        </authorList>
    </citation>
    <scope>NUCLEOTIDE SEQUENCE [LARGE SCALE GENOMIC DNA]</scope>
    <source>
        <strain evidence="4">FAM13073</strain>
    </source>
</reference>
<dbReference type="Proteomes" id="UP000472573">
    <property type="component" value="Unassembled WGS sequence"/>
</dbReference>
<protein>
    <recommendedName>
        <fullName evidence="6">Lipoprotein</fullName>
    </recommendedName>
</protein>
<evidence type="ECO:0000313" key="4">
    <source>
        <dbReference type="Proteomes" id="UP000472573"/>
    </source>
</evidence>
<reference evidence="2" key="2">
    <citation type="submission" date="2019-12" db="EMBL/GenBank/DDBJ databases">
        <title>SpeciesPrimer: A bioinformatics pipeline dedicated to the design of qPCR primers for the quantification of bacterial species.</title>
        <authorList>
            <person name="Dreier M."/>
            <person name="Berthoud H."/>
            <person name="Shani N."/>
            <person name="Wechsler D."/>
            <person name="Junier P."/>
        </authorList>
    </citation>
    <scope>NUCLEOTIDE SEQUENCE</scope>
    <source>
        <strain evidence="2">FAM13073</strain>
    </source>
</reference>
<evidence type="ECO:0000256" key="1">
    <source>
        <dbReference type="SAM" id="MobiDB-lite"/>
    </source>
</evidence>
<proteinExistence type="predicted"/>
<organism evidence="3 5">
    <name type="scientific">Pediococcus pentosaceus</name>
    <dbReference type="NCBI Taxonomy" id="1255"/>
    <lineage>
        <taxon>Bacteria</taxon>
        <taxon>Bacillati</taxon>
        <taxon>Bacillota</taxon>
        <taxon>Bacilli</taxon>
        <taxon>Lactobacillales</taxon>
        <taxon>Lactobacillaceae</taxon>
        <taxon>Pediococcus</taxon>
    </lineage>
</organism>
<feature type="compositionally biased region" description="Polar residues" evidence="1">
    <location>
        <begin position="190"/>
        <end position="210"/>
    </location>
</feature>
<name>A0A6L5A2R3_PEDPE</name>
<keyword evidence="4" id="KW-1185">Reference proteome</keyword>
<dbReference type="RefSeq" id="WP_159250846.1">
    <property type="nucleotide sequence ID" value="NZ_JABJXG010000015.1"/>
</dbReference>
<dbReference type="EMBL" id="JADOFV010000002">
    <property type="protein sequence ID" value="MBF7126947.1"/>
    <property type="molecule type" value="Genomic_DNA"/>
</dbReference>
<evidence type="ECO:0000313" key="2">
    <source>
        <dbReference type="EMBL" id="KAF0414085.1"/>
    </source>
</evidence>
<comment type="caution">
    <text evidence="3">The sequence shown here is derived from an EMBL/GenBank/DDBJ whole genome shotgun (WGS) entry which is preliminary data.</text>
</comment>
<sequence length="301" mass="33442">MKKWIWAVLIFLVAGVVGGYAVAHYHEEQVQYERNITNGKTAIDQTNYTAAKNYFSRAITIRKDDQQAANLLAQTKMYMRASSEFKSNEFTSARGDYQTVLTYKKASATLKQRSETKVKLIDKIKQNVKKFNKKLTAAKQKNEAWDFYGSNAIIDGLLSDKEFSKEYYKTIYDQALVLQRFNNAGIVADQNSFNTDTTPDNNENSMESGSGQQGLPRYGGPIPSSTAVPDKTVPSKKNSSKSVTKKTAKSNTKESSSSSATENSSTKKNEQTGSSSKAESSKTKSRSTENEDIPISDTIEE</sequence>
<feature type="compositionally biased region" description="Basic and acidic residues" evidence="1">
    <location>
        <begin position="279"/>
        <end position="289"/>
    </location>
</feature>
<evidence type="ECO:0000313" key="5">
    <source>
        <dbReference type="Proteomes" id="UP000743107"/>
    </source>
</evidence>